<dbReference type="EMBL" id="QFQS01000033">
    <property type="protein sequence ID" value="PZQ94308.1"/>
    <property type="molecule type" value="Genomic_DNA"/>
</dbReference>
<dbReference type="Proteomes" id="UP000248975">
    <property type="component" value="Unassembled WGS sequence"/>
</dbReference>
<proteinExistence type="inferred from homology"/>
<dbReference type="AlphaFoldDB" id="A0A2W5RUC8"/>
<gene>
    <name evidence="3" type="ORF">DI533_22515</name>
</gene>
<dbReference type="Pfam" id="PF08327">
    <property type="entry name" value="AHSA1"/>
    <property type="match status" value="1"/>
</dbReference>
<evidence type="ECO:0000256" key="1">
    <source>
        <dbReference type="ARBA" id="ARBA00006817"/>
    </source>
</evidence>
<sequence>MSESHTHRVTRTILASPRAIYRAFLDAESVSSWRPPSGMTARVERFDPWIGGGYRMAFIYPEGSPEGGKSGSGEDIFEGSFVDLIPDQRIVEAVTFESDDPDFAGTMTITTTIEREKGNSSKVTFLAENVPAGISEADHREGMSSSLRNLANLLE</sequence>
<feature type="domain" description="Activator of Hsp90 ATPase homologue 1/2-like C-terminal" evidence="2">
    <location>
        <begin position="15"/>
        <end position="155"/>
    </location>
</feature>
<evidence type="ECO:0000259" key="2">
    <source>
        <dbReference type="Pfam" id="PF08327"/>
    </source>
</evidence>
<reference evidence="3 4" key="1">
    <citation type="submission" date="2017-08" db="EMBL/GenBank/DDBJ databases">
        <title>Infants hospitalized years apart are colonized by the same room-sourced microbial strains.</title>
        <authorList>
            <person name="Brooks B."/>
            <person name="Olm M.R."/>
            <person name="Firek B.A."/>
            <person name="Baker R."/>
            <person name="Thomas B.C."/>
            <person name="Morowitz M.J."/>
            <person name="Banfield J.F."/>
        </authorList>
    </citation>
    <scope>NUCLEOTIDE SEQUENCE [LARGE SCALE GENOMIC DNA]</scope>
    <source>
        <strain evidence="3">S2_003_000_R2_11</strain>
    </source>
</reference>
<name>A0A2W5RUC8_CERSP</name>
<evidence type="ECO:0000313" key="4">
    <source>
        <dbReference type="Proteomes" id="UP000248975"/>
    </source>
</evidence>
<evidence type="ECO:0000313" key="3">
    <source>
        <dbReference type="EMBL" id="PZQ94308.1"/>
    </source>
</evidence>
<dbReference type="Gene3D" id="3.30.530.20">
    <property type="match status" value="1"/>
</dbReference>
<dbReference type="InterPro" id="IPR023393">
    <property type="entry name" value="START-like_dom_sf"/>
</dbReference>
<protein>
    <submittedName>
        <fullName evidence="3">ATPase</fullName>
    </submittedName>
</protein>
<organism evidence="3 4">
    <name type="scientific">Cereibacter sphaeroides</name>
    <name type="common">Rhodobacter sphaeroides</name>
    <dbReference type="NCBI Taxonomy" id="1063"/>
    <lineage>
        <taxon>Bacteria</taxon>
        <taxon>Pseudomonadati</taxon>
        <taxon>Pseudomonadota</taxon>
        <taxon>Alphaproteobacteria</taxon>
        <taxon>Rhodobacterales</taxon>
        <taxon>Paracoccaceae</taxon>
        <taxon>Cereibacter</taxon>
    </lineage>
</organism>
<dbReference type="SUPFAM" id="SSF55961">
    <property type="entry name" value="Bet v1-like"/>
    <property type="match status" value="1"/>
</dbReference>
<dbReference type="InterPro" id="IPR013538">
    <property type="entry name" value="ASHA1/2-like_C"/>
</dbReference>
<comment type="similarity">
    <text evidence="1">Belongs to the AHA1 family.</text>
</comment>
<accession>A0A2W5RUC8</accession>
<comment type="caution">
    <text evidence="3">The sequence shown here is derived from an EMBL/GenBank/DDBJ whole genome shotgun (WGS) entry which is preliminary data.</text>
</comment>